<keyword evidence="2 5" id="KW-0479">Metal-binding</keyword>
<sequence length="292" mass="32834">MICNLCPRKCGAVRTAHSGNGFCKMGELPVVARVAPHYGEEPCISGTRGSGTVFFSGCTMRCVYCQNYEISNENGGRTITPERLAECYKELEDKGVHNINLVTADHFAHAVVKSLEIYKPRIPIVYNCSGYTSPKTLNMLDGLVDIYLPDFKYADDFLAVKYSSAPNYVNTAVAAIHEMTFQVGLPQFDDDGIMKKGVIVRHLILPAHTKNSLEVLDIVKRRFGDQVLLSLMCQYIPMGKVSDKDFSRINRKITRREYDKVKLEMMRLNIDGFTQELSSASESYVPKWDFEG</sequence>
<dbReference type="Pfam" id="PF04055">
    <property type="entry name" value="Radical_SAM"/>
    <property type="match status" value="1"/>
</dbReference>
<comment type="caution">
    <text evidence="7">The sequence shown here is derived from an EMBL/GenBank/DDBJ whole genome shotgun (WGS) entry which is preliminary data.</text>
</comment>
<dbReference type="CDD" id="cd01335">
    <property type="entry name" value="Radical_SAM"/>
    <property type="match status" value="1"/>
</dbReference>
<evidence type="ECO:0000313" key="7">
    <source>
        <dbReference type="EMBL" id="PKD26630.1"/>
    </source>
</evidence>
<dbReference type="PANTHER" id="PTHR43075:SF1">
    <property type="entry name" value="FORMATE LYASE ACTIVATING ENZYME, PUTATIVE (AFU_ORTHOLOGUE AFUA_2G15630)-RELATED"/>
    <property type="match status" value="1"/>
</dbReference>
<evidence type="ECO:0000256" key="1">
    <source>
        <dbReference type="ARBA" id="ARBA00022691"/>
    </source>
</evidence>
<accession>A0A2N0UI20</accession>
<dbReference type="SFLD" id="SFLDG01099">
    <property type="entry name" value="Uncharacterised_Radical_SAM_Su"/>
    <property type="match status" value="1"/>
</dbReference>
<dbReference type="InterPro" id="IPR058240">
    <property type="entry name" value="rSAM_sf"/>
</dbReference>
<protein>
    <submittedName>
        <fullName evidence="7">Anaerobic ribonucleoside-triphosphate reductase activating protein</fullName>
    </submittedName>
</protein>
<evidence type="ECO:0000259" key="6">
    <source>
        <dbReference type="Pfam" id="PF04055"/>
    </source>
</evidence>
<gene>
    <name evidence="7" type="ORF">RBATCC27255_02000</name>
</gene>
<dbReference type="PIRSF" id="PIRSF004869">
    <property type="entry name" value="PflX_prd"/>
    <property type="match status" value="1"/>
</dbReference>
<feature type="binding site" evidence="5">
    <location>
        <position position="58"/>
    </location>
    <ligand>
        <name>[4Fe-4S] cluster</name>
        <dbReference type="ChEBI" id="CHEBI:49883"/>
        <note>4Fe-4S-S-AdoMet</note>
    </ligand>
</feature>
<proteinExistence type="predicted"/>
<dbReference type="EMBL" id="NNSR01000074">
    <property type="protein sequence ID" value="PKD26630.1"/>
    <property type="molecule type" value="Genomic_DNA"/>
</dbReference>
<feature type="binding site" evidence="5">
    <location>
        <position position="65"/>
    </location>
    <ligand>
        <name>[4Fe-4S] cluster</name>
        <dbReference type="ChEBI" id="CHEBI:49883"/>
        <note>4Fe-4S-S-AdoMet</note>
    </ligand>
</feature>
<keyword evidence="1 5" id="KW-0949">S-adenosyl-L-methionine</keyword>
<evidence type="ECO:0000256" key="5">
    <source>
        <dbReference type="PIRSR" id="PIRSR004869-50"/>
    </source>
</evidence>
<dbReference type="InterPro" id="IPR040085">
    <property type="entry name" value="MJ0674-like"/>
</dbReference>
<feature type="binding site" evidence="5">
    <location>
        <position position="62"/>
    </location>
    <ligand>
        <name>[4Fe-4S] cluster</name>
        <dbReference type="ChEBI" id="CHEBI:49883"/>
        <note>4Fe-4S-S-AdoMet</note>
    </ligand>
</feature>
<evidence type="ECO:0000256" key="3">
    <source>
        <dbReference type="ARBA" id="ARBA00023004"/>
    </source>
</evidence>
<dbReference type="Proteomes" id="UP000233425">
    <property type="component" value="Unassembled WGS sequence"/>
</dbReference>
<keyword evidence="8" id="KW-1185">Reference proteome</keyword>
<comment type="cofactor">
    <cofactor evidence="5">
        <name>[4Fe-4S] cluster</name>
        <dbReference type="ChEBI" id="CHEBI:49883"/>
    </cofactor>
    <text evidence="5">Binds 1 [4Fe-4S] cluster. The cluster is coordinated with 3 cysteines and an exchangeable S-adenosyl-L-methionine.</text>
</comment>
<dbReference type="InterPro" id="IPR013785">
    <property type="entry name" value="Aldolase_TIM"/>
</dbReference>
<dbReference type="GO" id="GO:0046872">
    <property type="term" value="F:metal ion binding"/>
    <property type="evidence" value="ECO:0007669"/>
    <property type="project" value="UniProtKB-KW"/>
</dbReference>
<dbReference type="SUPFAM" id="SSF102114">
    <property type="entry name" value="Radical SAM enzymes"/>
    <property type="match status" value="1"/>
</dbReference>
<keyword evidence="3 5" id="KW-0408">Iron</keyword>
<dbReference type="InterPro" id="IPR007197">
    <property type="entry name" value="rSAM"/>
</dbReference>
<name>A0A2N0UI20_9FIRM</name>
<dbReference type="Gene3D" id="3.20.20.70">
    <property type="entry name" value="Aldolase class I"/>
    <property type="match status" value="1"/>
</dbReference>
<dbReference type="AlphaFoldDB" id="A0A2N0UI20"/>
<organism evidence="7 8">
    <name type="scientific">Ruminococcus bromii</name>
    <dbReference type="NCBI Taxonomy" id="40518"/>
    <lineage>
        <taxon>Bacteria</taxon>
        <taxon>Bacillati</taxon>
        <taxon>Bacillota</taxon>
        <taxon>Clostridia</taxon>
        <taxon>Eubacteriales</taxon>
        <taxon>Oscillospiraceae</taxon>
        <taxon>Ruminococcus</taxon>
    </lineage>
</organism>
<evidence type="ECO:0000256" key="2">
    <source>
        <dbReference type="ARBA" id="ARBA00022723"/>
    </source>
</evidence>
<dbReference type="RefSeq" id="WP_101029892.1">
    <property type="nucleotide sequence ID" value="NZ_CABMMZ010000074.1"/>
</dbReference>
<feature type="domain" description="Radical SAM core" evidence="6">
    <location>
        <begin position="53"/>
        <end position="160"/>
    </location>
</feature>
<dbReference type="GeneID" id="93768561"/>
<dbReference type="InterPro" id="IPR016431">
    <property type="entry name" value="Pyrv-formate_lyase-activ_prd"/>
</dbReference>
<dbReference type="PANTHER" id="PTHR43075">
    <property type="entry name" value="FORMATE LYASE ACTIVATING ENZYME, PUTATIVE (AFU_ORTHOLOGUE AFUA_2G15630)-RELATED"/>
    <property type="match status" value="1"/>
</dbReference>
<keyword evidence="4 5" id="KW-0411">Iron-sulfur</keyword>
<dbReference type="GO" id="GO:0051536">
    <property type="term" value="F:iron-sulfur cluster binding"/>
    <property type="evidence" value="ECO:0007669"/>
    <property type="project" value="UniProtKB-KW"/>
</dbReference>
<dbReference type="GO" id="GO:0003824">
    <property type="term" value="F:catalytic activity"/>
    <property type="evidence" value="ECO:0007669"/>
    <property type="project" value="InterPro"/>
</dbReference>
<evidence type="ECO:0000313" key="8">
    <source>
        <dbReference type="Proteomes" id="UP000233425"/>
    </source>
</evidence>
<dbReference type="SFLD" id="SFLDS00029">
    <property type="entry name" value="Radical_SAM"/>
    <property type="match status" value="1"/>
</dbReference>
<reference evidence="7" key="1">
    <citation type="journal article" date="2018" name="Environ. Microbiol.">
        <title>Sporulation capability and amylosome conservation among diverse human colonic and rumen isolates of the keystone starch-degrader Ruminococcus bromii.</title>
        <authorList>
            <person name="Mukhopadhya I."/>
            <person name="Morais S."/>
            <person name="Laverde-Gomez J."/>
            <person name="Sheridan P.O."/>
            <person name="Walker A.W."/>
            <person name="Kelly W."/>
            <person name="Klieve A.V."/>
            <person name="Ouwerkerk D."/>
            <person name="Duncan S.H."/>
            <person name="Louis P."/>
            <person name="Koropatkin N."/>
            <person name="Cockburn D."/>
            <person name="Kibler R."/>
            <person name="Cooper P.J."/>
            <person name="Sandoval C."/>
            <person name="Crost E."/>
            <person name="Juge N."/>
            <person name="Bayer E.A."/>
            <person name="Flint H.J."/>
        </authorList>
    </citation>
    <scope>NUCLEOTIDE SEQUENCE [LARGE SCALE GENOMIC DNA]</scope>
    <source>
        <strain evidence="7">ATCC 27255</strain>
    </source>
</reference>
<evidence type="ECO:0000256" key="4">
    <source>
        <dbReference type="ARBA" id="ARBA00023014"/>
    </source>
</evidence>